<feature type="chain" id="PRO_5012335186" evidence="3">
    <location>
        <begin position="18"/>
        <end position="505"/>
    </location>
</feature>
<feature type="signal peptide" evidence="3">
    <location>
        <begin position="1"/>
        <end position="17"/>
    </location>
</feature>
<dbReference type="GO" id="GO:0005975">
    <property type="term" value="P:carbohydrate metabolic process"/>
    <property type="evidence" value="ECO:0007669"/>
    <property type="project" value="TreeGrafter"/>
</dbReference>
<dbReference type="Gene3D" id="3.40.50.1110">
    <property type="entry name" value="SGNH hydrolase"/>
    <property type="match status" value="1"/>
</dbReference>
<dbReference type="OrthoDB" id="183320at2"/>
<proteinExistence type="predicted"/>
<dbReference type="Gene3D" id="2.60.40.10">
    <property type="entry name" value="Immunoglobulins"/>
    <property type="match status" value="1"/>
</dbReference>
<keyword evidence="3" id="KW-0732">Signal</keyword>
<keyword evidence="1" id="KW-0378">Hydrolase</keyword>
<dbReference type="Pfam" id="PF03629">
    <property type="entry name" value="SASA"/>
    <property type="match status" value="2"/>
</dbReference>
<dbReference type="Proteomes" id="UP000217265">
    <property type="component" value="Chromosome"/>
</dbReference>
<dbReference type="InterPro" id="IPR005181">
    <property type="entry name" value="SASA"/>
</dbReference>
<evidence type="ECO:0000256" key="2">
    <source>
        <dbReference type="SAM" id="MobiDB-lite"/>
    </source>
</evidence>
<dbReference type="EMBL" id="CP023344">
    <property type="protein sequence ID" value="ATC63640.1"/>
    <property type="molecule type" value="Genomic_DNA"/>
</dbReference>
<gene>
    <name evidence="5" type="ORF">CMV30_06570</name>
</gene>
<dbReference type="PANTHER" id="PTHR22901:SF0">
    <property type="entry name" value="SIALATE O-ACETYLESTERASE"/>
    <property type="match status" value="1"/>
</dbReference>
<feature type="domain" description="Sialate O-acetylesterase" evidence="4">
    <location>
        <begin position="104"/>
        <end position="220"/>
    </location>
</feature>
<feature type="region of interest" description="Disordered" evidence="2">
    <location>
        <begin position="246"/>
        <end position="269"/>
    </location>
</feature>
<dbReference type="InterPro" id="IPR036514">
    <property type="entry name" value="SGNH_hydro_sf"/>
</dbReference>
<dbReference type="InterPro" id="IPR039329">
    <property type="entry name" value="SIAE"/>
</dbReference>
<organism evidence="5 6">
    <name type="scientific">Nibricoccus aquaticus</name>
    <dbReference type="NCBI Taxonomy" id="2576891"/>
    <lineage>
        <taxon>Bacteria</taxon>
        <taxon>Pseudomonadati</taxon>
        <taxon>Verrucomicrobiota</taxon>
        <taxon>Opitutia</taxon>
        <taxon>Opitutales</taxon>
        <taxon>Opitutaceae</taxon>
        <taxon>Nibricoccus</taxon>
    </lineage>
</organism>
<accession>A0A290Q8X8</accession>
<reference evidence="5 6" key="1">
    <citation type="submission" date="2017-09" db="EMBL/GenBank/DDBJ databases">
        <title>Complete genome sequence of Verrucomicrobial strain HZ-65, isolated from freshwater.</title>
        <authorList>
            <person name="Choi A."/>
        </authorList>
    </citation>
    <scope>NUCLEOTIDE SEQUENCE [LARGE SCALE GENOMIC DNA]</scope>
    <source>
        <strain evidence="5 6">HZ-65</strain>
    </source>
</reference>
<protein>
    <submittedName>
        <fullName evidence="5">Sialate O-acetylesterase</fullName>
    </submittedName>
</protein>
<keyword evidence="6" id="KW-1185">Reference proteome</keyword>
<evidence type="ECO:0000256" key="3">
    <source>
        <dbReference type="SAM" id="SignalP"/>
    </source>
</evidence>
<dbReference type="SUPFAM" id="SSF52266">
    <property type="entry name" value="SGNH hydrolase"/>
    <property type="match status" value="1"/>
</dbReference>
<dbReference type="RefSeq" id="WP_096055272.1">
    <property type="nucleotide sequence ID" value="NZ_CP023344.1"/>
</dbReference>
<dbReference type="KEGG" id="vbh:CMV30_06570"/>
<feature type="domain" description="Sialate O-acetylesterase" evidence="4">
    <location>
        <begin position="290"/>
        <end position="381"/>
    </location>
</feature>
<dbReference type="InterPro" id="IPR013783">
    <property type="entry name" value="Ig-like_fold"/>
</dbReference>
<dbReference type="PANTHER" id="PTHR22901">
    <property type="entry name" value="SIALATE O-ACETYLESTERASE"/>
    <property type="match status" value="1"/>
</dbReference>
<evidence type="ECO:0000256" key="1">
    <source>
        <dbReference type="ARBA" id="ARBA00022801"/>
    </source>
</evidence>
<dbReference type="AlphaFoldDB" id="A0A290Q8X8"/>
<sequence>MRSFVFLFLSLNVAAHAAVRLASPFTSHMVLQRERAVPVWGTAEAGERVSVSFGGQEKSVVADASGKWRVDLDALEASGEGRLFRVSGSETAEPLVLNDVLVGEVWLCSGQSNMVFTVSKSAYKWAGVTNEAQEIAAANYPQIRMFTGEAAKAYEPQARVGGEWRVCSPETVPGFSAIGYFFARDLQKELKVPVGIVTLAYGASCAEAWVRREALAADEKLRPMLEKFDAEVAAFRALPKVSTSEPAEVRSQDINAAAAPKPKAPKDPVQDQHNATVMFNGMIAPVIPYAMRGVLWYQGESITGGAEGVALYPRVQTSLVNDWRALWRQGDFPFYIVQLAGQNQPSNRPEVREAQATVLALKSTGMAVATDIGEEKNVHPYNKQDVGDRLVRIALANAYGKPVEFSGPQYAAMSVEGGAIRLTFSHAAGGLVARDGLLKWFEVAGADGKFVAAEARIDGDSVVVQSADVAEPKAARYAWVNFPDGGHLYNGAGLPAPQFRTNAVK</sequence>
<dbReference type="GO" id="GO:0001681">
    <property type="term" value="F:sialate O-acetylesterase activity"/>
    <property type="evidence" value="ECO:0007669"/>
    <property type="project" value="InterPro"/>
</dbReference>
<evidence type="ECO:0000313" key="6">
    <source>
        <dbReference type="Proteomes" id="UP000217265"/>
    </source>
</evidence>
<name>A0A290Q8X8_9BACT</name>
<evidence type="ECO:0000313" key="5">
    <source>
        <dbReference type="EMBL" id="ATC63640.1"/>
    </source>
</evidence>
<evidence type="ECO:0000259" key="4">
    <source>
        <dbReference type="Pfam" id="PF03629"/>
    </source>
</evidence>